<feature type="transmembrane region" description="Helical" evidence="7">
    <location>
        <begin position="145"/>
        <end position="169"/>
    </location>
</feature>
<evidence type="ECO:0000256" key="6">
    <source>
        <dbReference type="ARBA" id="ARBA00023136"/>
    </source>
</evidence>
<dbReference type="AlphaFoldDB" id="A0A6J6FGM7"/>
<accession>A0A6J6FGM7</accession>
<dbReference type="PANTHER" id="PTHR43744">
    <property type="entry name" value="ABC TRANSPORTER PERMEASE PROTEIN MG189-RELATED-RELATED"/>
    <property type="match status" value="1"/>
</dbReference>
<dbReference type="Gene3D" id="1.10.3720.10">
    <property type="entry name" value="MetI-like"/>
    <property type="match status" value="1"/>
</dbReference>
<name>A0A6J6FGM7_9ZZZZ</name>
<dbReference type="EMBL" id="CAEZWQ010000009">
    <property type="protein sequence ID" value="CAB4655310.1"/>
    <property type="molecule type" value="Genomic_DNA"/>
</dbReference>
<reference evidence="9" key="1">
    <citation type="submission" date="2020-05" db="EMBL/GenBank/DDBJ databases">
        <authorList>
            <person name="Chiriac C."/>
            <person name="Salcher M."/>
            <person name="Ghai R."/>
            <person name="Kavagutti S V."/>
        </authorList>
    </citation>
    <scope>NUCLEOTIDE SEQUENCE</scope>
</reference>
<feature type="transmembrane region" description="Helical" evidence="7">
    <location>
        <begin position="12"/>
        <end position="35"/>
    </location>
</feature>
<dbReference type="PANTHER" id="PTHR43744:SF8">
    <property type="entry name" value="SN-GLYCEROL-3-PHOSPHATE TRANSPORT SYSTEM PERMEASE PROTEIN UGPE"/>
    <property type="match status" value="1"/>
</dbReference>
<evidence type="ECO:0000256" key="3">
    <source>
        <dbReference type="ARBA" id="ARBA00022475"/>
    </source>
</evidence>
<proteinExistence type="predicted"/>
<evidence type="ECO:0000256" key="5">
    <source>
        <dbReference type="ARBA" id="ARBA00022989"/>
    </source>
</evidence>
<gene>
    <name evidence="9" type="ORF">UFOPK1795_00317</name>
    <name evidence="10" type="ORF">UFOPK2275_00183</name>
</gene>
<feature type="transmembrane region" description="Helical" evidence="7">
    <location>
        <begin position="247"/>
        <end position="265"/>
    </location>
</feature>
<dbReference type="GO" id="GO:0005886">
    <property type="term" value="C:plasma membrane"/>
    <property type="evidence" value="ECO:0007669"/>
    <property type="project" value="UniProtKB-SubCell"/>
</dbReference>
<dbReference type="EMBL" id="CAEZUG010000010">
    <property type="protein sequence ID" value="CAB4586879.1"/>
    <property type="molecule type" value="Genomic_DNA"/>
</dbReference>
<dbReference type="GO" id="GO:0055085">
    <property type="term" value="P:transmembrane transport"/>
    <property type="evidence" value="ECO:0007669"/>
    <property type="project" value="InterPro"/>
</dbReference>
<dbReference type="SUPFAM" id="SSF161098">
    <property type="entry name" value="MetI-like"/>
    <property type="match status" value="1"/>
</dbReference>
<sequence length="280" mass="30347">MRFNNIVGRGTWGLYRIFITLIILFPFFFIILLSFKSMLDIYINPLSLNPDWAPENFKEAWGGPPGGTGFSVYSKNSAIVVLVALPISGAVGAVAAYFTTLLSPSLRKKFMAIPLLATMLPSIVLLLPFFQIFNALGVLSNPAALGLLYAGLCLPVTILVLHAFFLEFPKELLEAAALDGLGIYRTFSKIVVRLSFAPLLAVTLLNIIWVWGETQIGLVLLQAPGSQTIPVGILTFSNALKANPGPIFAGLTLATIPLAVIYLVFHRVINRGITMGGVIR</sequence>
<dbReference type="InterPro" id="IPR035906">
    <property type="entry name" value="MetI-like_sf"/>
</dbReference>
<keyword evidence="2" id="KW-0813">Transport</keyword>
<evidence type="ECO:0000256" key="2">
    <source>
        <dbReference type="ARBA" id="ARBA00022448"/>
    </source>
</evidence>
<protein>
    <submittedName>
        <fullName evidence="9">Unannotated protein</fullName>
    </submittedName>
</protein>
<feature type="transmembrane region" description="Helical" evidence="7">
    <location>
        <begin position="110"/>
        <end position="133"/>
    </location>
</feature>
<dbReference type="Pfam" id="PF00528">
    <property type="entry name" value="BPD_transp_1"/>
    <property type="match status" value="1"/>
</dbReference>
<organism evidence="9">
    <name type="scientific">freshwater metagenome</name>
    <dbReference type="NCBI Taxonomy" id="449393"/>
    <lineage>
        <taxon>unclassified sequences</taxon>
        <taxon>metagenomes</taxon>
        <taxon>ecological metagenomes</taxon>
    </lineage>
</organism>
<feature type="transmembrane region" description="Helical" evidence="7">
    <location>
        <begin position="78"/>
        <end position="98"/>
    </location>
</feature>
<evidence type="ECO:0000256" key="7">
    <source>
        <dbReference type="SAM" id="Phobius"/>
    </source>
</evidence>
<keyword evidence="5 7" id="KW-1133">Transmembrane helix</keyword>
<dbReference type="InterPro" id="IPR000515">
    <property type="entry name" value="MetI-like"/>
</dbReference>
<dbReference type="PROSITE" id="PS50928">
    <property type="entry name" value="ABC_TM1"/>
    <property type="match status" value="1"/>
</dbReference>
<evidence type="ECO:0000313" key="9">
    <source>
        <dbReference type="EMBL" id="CAB4586879.1"/>
    </source>
</evidence>
<keyword evidence="6 7" id="KW-0472">Membrane</keyword>
<keyword evidence="4 7" id="KW-0812">Transmembrane</keyword>
<evidence type="ECO:0000256" key="1">
    <source>
        <dbReference type="ARBA" id="ARBA00004651"/>
    </source>
</evidence>
<keyword evidence="3" id="KW-1003">Cell membrane</keyword>
<dbReference type="CDD" id="cd06261">
    <property type="entry name" value="TM_PBP2"/>
    <property type="match status" value="1"/>
</dbReference>
<feature type="domain" description="ABC transmembrane type-1" evidence="8">
    <location>
        <begin position="74"/>
        <end position="269"/>
    </location>
</feature>
<evidence type="ECO:0000313" key="10">
    <source>
        <dbReference type="EMBL" id="CAB4655310.1"/>
    </source>
</evidence>
<evidence type="ECO:0000256" key="4">
    <source>
        <dbReference type="ARBA" id="ARBA00022692"/>
    </source>
</evidence>
<comment type="subcellular location">
    <subcellularLocation>
        <location evidence="1">Cell membrane</location>
        <topology evidence="1">Multi-pass membrane protein</topology>
    </subcellularLocation>
</comment>
<evidence type="ECO:0000259" key="8">
    <source>
        <dbReference type="PROSITE" id="PS50928"/>
    </source>
</evidence>
<feature type="transmembrane region" description="Helical" evidence="7">
    <location>
        <begin position="190"/>
        <end position="211"/>
    </location>
</feature>